<dbReference type="PROSITE" id="PS00061">
    <property type="entry name" value="ADH_SHORT"/>
    <property type="match status" value="1"/>
</dbReference>
<dbReference type="RefSeq" id="WP_284371405.1">
    <property type="nucleotide sequence ID" value="NZ_BSNJ01000003.1"/>
</dbReference>
<reference evidence="3" key="1">
    <citation type="journal article" date="2014" name="Int. J. Syst. Evol. Microbiol.">
        <title>Complete genome of a new Firmicutes species belonging to the dominant human colonic microbiota ('Ruminococcus bicirculans') reveals two chromosomes and a selective capacity to utilize plant glucans.</title>
        <authorList>
            <consortium name="NISC Comparative Sequencing Program"/>
            <person name="Wegmann U."/>
            <person name="Louis P."/>
            <person name="Goesmann A."/>
            <person name="Henrissat B."/>
            <person name="Duncan S.H."/>
            <person name="Flint H.J."/>
        </authorList>
    </citation>
    <scope>NUCLEOTIDE SEQUENCE</scope>
    <source>
        <strain evidence="3">NBRC 108216</strain>
    </source>
</reference>
<dbReference type="Gene3D" id="3.40.50.720">
    <property type="entry name" value="NAD(P)-binding Rossmann-like Domain"/>
    <property type="match status" value="1"/>
</dbReference>
<dbReference type="PRINTS" id="PR00081">
    <property type="entry name" value="GDHRDH"/>
</dbReference>
<organism evidence="3 4">
    <name type="scientific">Algimonas porphyrae</name>
    <dbReference type="NCBI Taxonomy" id="1128113"/>
    <lineage>
        <taxon>Bacteria</taxon>
        <taxon>Pseudomonadati</taxon>
        <taxon>Pseudomonadota</taxon>
        <taxon>Alphaproteobacteria</taxon>
        <taxon>Maricaulales</taxon>
        <taxon>Robiginitomaculaceae</taxon>
        <taxon>Algimonas</taxon>
    </lineage>
</organism>
<dbReference type="InterPro" id="IPR002347">
    <property type="entry name" value="SDR_fam"/>
</dbReference>
<evidence type="ECO:0000256" key="2">
    <source>
        <dbReference type="RuleBase" id="RU000363"/>
    </source>
</evidence>
<evidence type="ECO:0000313" key="4">
    <source>
        <dbReference type="Proteomes" id="UP001161390"/>
    </source>
</evidence>
<comment type="similarity">
    <text evidence="2">Belongs to the short-chain dehydrogenases/reductases (SDR) family.</text>
</comment>
<dbReference type="PANTHER" id="PTHR43658:SF8">
    <property type="entry name" value="17-BETA-HYDROXYSTEROID DEHYDROGENASE 14-RELATED"/>
    <property type="match status" value="1"/>
</dbReference>
<dbReference type="PANTHER" id="PTHR43658">
    <property type="entry name" value="SHORT-CHAIN DEHYDROGENASE/REDUCTASE"/>
    <property type="match status" value="1"/>
</dbReference>
<dbReference type="EMBL" id="BSNJ01000003">
    <property type="protein sequence ID" value="GLQ20655.1"/>
    <property type="molecule type" value="Genomic_DNA"/>
</dbReference>
<dbReference type="InterPro" id="IPR020904">
    <property type="entry name" value="Sc_DH/Rdtase_CS"/>
</dbReference>
<comment type="caution">
    <text evidence="3">The sequence shown here is derived from an EMBL/GenBank/DDBJ whole genome shotgun (WGS) entry which is preliminary data.</text>
</comment>
<evidence type="ECO:0000313" key="3">
    <source>
        <dbReference type="EMBL" id="GLQ20655.1"/>
    </source>
</evidence>
<dbReference type="Pfam" id="PF00106">
    <property type="entry name" value="adh_short"/>
    <property type="match status" value="1"/>
</dbReference>
<reference evidence="3" key="2">
    <citation type="submission" date="2023-01" db="EMBL/GenBank/DDBJ databases">
        <title>Draft genome sequence of Algimonas porphyrae strain NBRC 108216.</title>
        <authorList>
            <person name="Sun Q."/>
            <person name="Mori K."/>
        </authorList>
    </citation>
    <scope>NUCLEOTIDE SEQUENCE</scope>
    <source>
        <strain evidence="3">NBRC 108216</strain>
    </source>
</reference>
<keyword evidence="1" id="KW-0560">Oxidoreductase</keyword>
<sequence length="265" mass="27876">MKLDTTLSTPLAAIVTGGASGLGEGTARMLAAAGVKVGIFDMNEERGQSVAQAIGGVFAKVNVANNASVDAGFAAVRGAIGQERIFVNCAGIGGGIKTASRKRDTGEIVAHDADAFMRIININLIGSFLCASKSAAGMMALDPTQPDGERGVIINTASVAAQDGQIGQVAYAASKGGILSMALPMARDLAREGIRVNTILPGFYETPIYEQMKPEVKESLRAHVQFPNRFGQPDEYADVVRFMIEHGYINGEYIRTDAGARMPPR</sequence>
<protein>
    <submittedName>
        <fullName evidence="3">3-hydroxyacyl-CoA dehydrogenase</fullName>
    </submittedName>
</protein>
<gene>
    <name evidence="3" type="ORF">GCM10007854_16100</name>
</gene>
<accession>A0ABQ5UZD4</accession>
<keyword evidence="4" id="KW-1185">Reference proteome</keyword>
<dbReference type="InterPro" id="IPR036291">
    <property type="entry name" value="NAD(P)-bd_dom_sf"/>
</dbReference>
<dbReference type="Proteomes" id="UP001161390">
    <property type="component" value="Unassembled WGS sequence"/>
</dbReference>
<evidence type="ECO:0000256" key="1">
    <source>
        <dbReference type="ARBA" id="ARBA00023002"/>
    </source>
</evidence>
<name>A0ABQ5UZD4_9PROT</name>
<dbReference type="PRINTS" id="PR00080">
    <property type="entry name" value="SDRFAMILY"/>
</dbReference>
<dbReference type="SUPFAM" id="SSF51735">
    <property type="entry name" value="NAD(P)-binding Rossmann-fold domains"/>
    <property type="match status" value="1"/>
</dbReference>
<proteinExistence type="inferred from homology"/>